<dbReference type="InterPro" id="IPR016162">
    <property type="entry name" value="Ald_DH_N"/>
</dbReference>
<dbReference type="Gene3D" id="3.40.309.10">
    <property type="entry name" value="Aldehyde Dehydrogenase, Chain A, domain 2"/>
    <property type="match status" value="1"/>
</dbReference>
<reference evidence="2" key="1">
    <citation type="submission" date="2021-01" db="EMBL/GenBank/DDBJ databases">
        <authorList>
            <person name="Corre E."/>
            <person name="Pelletier E."/>
            <person name="Niang G."/>
            <person name="Scheremetjew M."/>
            <person name="Finn R."/>
            <person name="Kale V."/>
            <person name="Holt S."/>
            <person name="Cochrane G."/>
            <person name="Meng A."/>
            <person name="Brown T."/>
            <person name="Cohen L."/>
        </authorList>
    </citation>
    <scope>NUCLEOTIDE SEQUENCE</scope>
    <source>
        <strain evidence="2">CCMP1897</strain>
    </source>
</reference>
<sequence>MSEIQFMSDTMVGMSERRRWSDRALCTAFRASKPMLKLVRAVMPKVKEEEKWKPPEKMEKRKPTSQAEWEASLDTLAANKSMWSKKEDQEKAILLQTCMNNIVQVMEEAAAIGHRAKGQYEMGLAEEMFAWVTCILFAKETIQFLLEGDNCLHGVTSRQVGNQVVCTVLPTGLDCMLYAEYRGEVWLEPGQPPTVGQKAKAVQEREELALILGAGNQIPVIFGDVIHKLFVESSVAMLKFSPVNCYNGTVLEKVFEPLLNLGILKFAYGGSDVGEALVGHKKVDAIHLTGSEDTFNAIVWGGTPDEGAEGTRAVNKRITAELGGCTPYIIFPGEWTNEQLDYMARQIVAGKVHNSGHNCLAAEVVVTSRTWRQREQFLNRLEHHFNTTAQRVPYYPGSFEKYKAFKRAAARANLKELGKVGVEGAVPWILVENLDPKDVDGTEHWCGVMQEVALDLPDDDLNDFARSAVEFANERCAGQLSCSVWASQEVQTKLGAAWEKDVILGLRYGSISVNTCILPAFGFSRLGWGAYPGNGLDNIGSGNAMIHNSLRFDHLQKSVLYCPLPVFPPAIWLHDIKNGENIARLAAKYFANPSIGALAKLAVANLRA</sequence>
<evidence type="ECO:0000313" key="2">
    <source>
        <dbReference type="EMBL" id="CAE0607022.1"/>
    </source>
</evidence>
<accession>A0A7S3XDP5</accession>
<organism evidence="2">
    <name type="scientific">Picocystis salinarum</name>
    <dbReference type="NCBI Taxonomy" id="88271"/>
    <lineage>
        <taxon>Eukaryota</taxon>
        <taxon>Viridiplantae</taxon>
        <taxon>Chlorophyta</taxon>
        <taxon>Picocystophyceae</taxon>
        <taxon>Picocystales</taxon>
        <taxon>Picocystaceae</taxon>
        <taxon>Picocystis</taxon>
    </lineage>
</organism>
<dbReference type="InterPro" id="IPR016163">
    <property type="entry name" value="Ald_DH_C"/>
</dbReference>
<dbReference type="Pfam" id="PF00171">
    <property type="entry name" value="Aldedh"/>
    <property type="match status" value="1"/>
</dbReference>
<dbReference type="Gene3D" id="3.40.605.10">
    <property type="entry name" value="Aldehyde Dehydrogenase, Chain A, domain 1"/>
    <property type="match status" value="1"/>
</dbReference>
<evidence type="ECO:0000259" key="1">
    <source>
        <dbReference type="Pfam" id="PF00171"/>
    </source>
</evidence>
<dbReference type="SUPFAM" id="SSF53720">
    <property type="entry name" value="ALDH-like"/>
    <property type="match status" value="1"/>
</dbReference>
<gene>
    <name evidence="2" type="ORF">PSAL00342_LOCUS839</name>
</gene>
<dbReference type="GO" id="GO:0016620">
    <property type="term" value="F:oxidoreductase activity, acting on the aldehyde or oxo group of donors, NAD or NADP as acceptor"/>
    <property type="evidence" value="ECO:0007669"/>
    <property type="project" value="InterPro"/>
</dbReference>
<feature type="domain" description="Aldehyde dehydrogenase" evidence="1">
    <location>
        <begin position="238"/>
        <end position="386"/>
    </location>
</feature>
<protein>
    <recommendedName>
        <fullName evidence="1">Aldehyde dehydrogenase domain-containing protein</fullName>
    </recommendedName>
</protein>
<dbReference type="InterPro" id="IPR016161">
    <property type="entry name" value="Ald_DH/histidinol_DH"/>
</dbReference>
<dbReference type="AlphaFoldDB" id="A0A7S3XDP5"/>
<name>A0A7S3XDP5_9CHLO</name>
<dbReference type="InterPro" id="IPR015590">
    <property type="entry name" value="Aldehyde_DH_dom"/>
</dbReference>
<proteinExistence type="predicted"/>
<dbReference type="EMBL" id="HBIS01000972">
    <property type="protein sequence ID" value="CAE0607022.1"/>
    <property type="molecule type" value="Transcribed_RNA"/>
</dbReference>